<keyword evidence="7" id="KW-1185">Reference proteome</keyword>
<feature type="transmembrane region" description="Helical" evidence="5">
    <location>
        <begin position="30"/>
        <end position="51"/>
    </location>
</feature>
<organism evidence="6 7">
    <name type="scientific">Ascidiaceihabitans donghaensis</name>
    <dbReference type="NCBI Taxonomy" id="1510460"/>
    <lineage>
        <taxon>Bacteria</taxon>
        <taxon>Pseudomonadati</taxon>
        <taxon>Pseudomonadota</taxon>
        <taxon>Alphaproteobacteria</taxon>
        <taxon>Rhodobacterales</taxon>
        <taxon>Paracoccaceae</taxon>
        <taxon>Ascidiaceihabitans</taxon>
    </lineage>
</organism>
<evidence type="ECO:0000313" key="6">
    <source>
        <dbReference type="EMBL" id="SPH19577.1"/>
    </source>
</evidence>
<dbReference type="PIRSF" id="PIRSF036466">
    <property type="entry name" value="UCP036466"/>
    <property type="match status" value="1"/>
</dbReference>
<evidence type="ECO:0000256" key="1">
    <source>
        <dbReference type="ARBA" id="ARBA00022475"/>
    </source>
</evidence>
<dbReference type="NCBIfam" id="NF010228">
    <property type="entry name" value="PRK13682.1-3"/>
    <property type="match status" value="1"/>
</dbReference>
<evidence type="ECO:0000256" key="3">
    <source>
        <dbReference type="ARBA" id="ARBA00022989"/>
    </source>
</evidence>
<dbReference type="NCBIfam" id="NF010226">
    <property type="entry name" value="PRK13682.1-1"/>
    <property type="match status" value="1"/>
</dbReference>
<reference evidence="6 7" key="1">
    <citation type="submission" date="2018-03" db="EMBL/GenBank/DDBJ databases">
        <authorList>
            <person name="Keele B.F."/>
        </authorList>
    </citation>
    <scope>NUCLEOTIDE SEQUENCE [LARGE SCALE GENOMIC DNA]</scope>
    <source>
        <strain evidence="6 7">CECT 8599</strain>
    </source>
</reference>
<feature type="transmembrane region" description="Helical" evidence="5">
    <location>
        <begin position="5"/>
        <end position="24"/>
    </location>
</feature>
<keyword evidence="2 5" id="KW-0812">Transmembrane</keyword>
<dbReference type="Proteomes" id="UP000244880">
    <property type="component" value="Unassembled WGS sequence"/>
</dbReference>
<keyword evidence="3 5" id="KW-1133">Transmembrane helix</keyword>
<dbReference type="Pfam" id="PF07043">
    <property type="entry name" value="DUF1328"/>
    <property type="match status" value="1"/>
</dbReference>
<dbReference type="GO" id="GO:0005886">
    <property type="term" value="C:plasma membrane"/>
    <property type="evidence" value="ECO:0007669"/>
    <property type="project" value="UniProtKB-UniRule"/>
</dbReference>
<proteinExistence type="inferred from homology"/>
<comment type="similarity">
    <text evidence="5">Belongs to the UPF0391 family.</text>
</comment>
<keyword evidence="4 5" id="KW-0472">Membrane</keyword>
<comment type="caution">
    <text evidence="5">Lacks conserved residue(s) required for the propagation of feature annotation.</text>
</comment>
<dbReference type="RefSeq" id="WP_108826904.1">
    <property type="nucleotide sequence ID" value="NZ_OMOR01000001.1"/>
</dbReference>
<gene>
    <name evidence="6" type="ORF">ASD8599_00311</name>
</gene>
<evidence type="ECO:0000256" key="4">
    <source>
        <dbReference type="ARBA" id="ARBA00023136"/>
    </source>
</evidence>
<dbReference type="HAMAP" id="MF_01361">
    <property type="entry name" value="UPF0391"/>
    <property type="match status" value="1"/>
</dbReference>
<dbReference type="InterPro" id="IPR009760">
    <property type="entry name" value="DUF1328"/>
</dbReference>
<dbReference type="EMBL" id="OMOR01000001">
    <property type="protein sequence ID" value="SPH19577.1"/>
    <property type="molecule type" value="Genomic_DNA"/>
</dbReference>
<dbReference type="AlphaFoldDB" id="A0A2R8B959"/>
<evidence type="ECO:0000256" key="2">
    <source>
        <dbReference type="ARBA" id="ARBA00022692"/>
    </source>
</evidence>
<dbReference type="NCBIfam" id="NF010229">
    <property type="entry name" value="PRK13682.1-4"/>
    <property type="match status" value="1"/>
</dbReference>
<accession>A0A2R8B959</accession>
<protein>
    <recommendedName>
        <fullName evidence="5">UPF0391 membrane protein ASD8599_00311</fullName>
    </recommendedName>
</protein>
<keyword evidence="1 5" id="KW-1003">Cell membrane</keyword>
<evidence type="ECO:0000313" key="7">
    <source>
        <dbReference type="Proteomes" id="UP000244880"/>
    </source>
</evidence>
<name>A0A2R8B959_9RHOB</name>
<sequence>MLHYALIFFVVAIIAAVFGFGGIASASAGIAQILFFIFLALFVLTLVMRVFRS</sequence>
<evidence type="ECO:0000256" key="5">
    <source>
        <dbReference type="HAMAP-Rule" id="MF_01361"/>
    </source>
</evidence>